<evidence type="ECO:0000256" key="1">
    <source>
        <dbReference type="ARBA" id="ARBA00004141"/>
    </source>
</evidence>
<dbReference type="PANTHER" id="PTHR13019">
    <property type="entry name" value="GOLGI APPARATUS MEMBRANE PROTEIN TVP23"/>
    <property type="match status" value="1"/>
</dbReference>
<comment type="similarity">
    <text evidence="2 6">Belongs to the TVP23 family.</text>
</comment>
<dbReference type="InterPro" id="IPR008564">
    <property type="entry name" value="TVP23-like"/>
</dbReference>
<comment type="subcellular location">
    <subcellularLocation>
        <location evidence="1 6">Membrane</location>
        <topology evidence="1 6">Multi-pass membrane protein</topology>
    </subcellularLocation>
</comment>
<feature type="transmembrane region" description="Helical" evidence="6">
    <location>
        <begin position="34"/>
        <end position="53"/>
    </location>
</feature>
<evidence type="ECO:0000256" key="3">
    <source>
        <dbReference type="ARBA" id="ARBA00022692"/>
    </source>
</evidence>
<proteinExistence type="inferred from homology"/>
<evidence type="ECO:0000256" key="5">
    <source>
        <dbReference type="ARBA" id="ARBA00023136"/>
    </source>
</evidence>
<sequence length="171" mass="19397">MLQTAAHPATCVFHAAFKIVVLLIYIYGRYIHSAYVSTFILCTIFAALDFWTVKNISGRLLVGLRWWNLVKDDGSSEWVFESNPDEGSLNATDRSIFWGVTYVWPVLWAVFLFMNILNFSLDWVLLNIMIFVFAGTNLAGYWKCSTDAKKRATQWVQSEGMRAVAGAMGFA</sequence>
<keyword evidence="3 6" id="KW-0812">Transmembrane</keyword>
<dbReference type="Pfam" id="PF05832">
    <property type="entry name" value="DUF846"/>
    <property type="match status" value="1"/>
</dbReference>
<evidence type="ECO:0000313" key="8">
    <source>
        <dbReference type="Proteomes" id="UP001642464"/>
    </source>
</evidence>
<evidence type="ECO:0000256" key="2">
    <source>
        <dbReference type="ARBA" id="ARBA00005467"/>
    </source>
</evidence>
<keyword evidence="5 6" id="KW-0472">Membrane</keyword>
<evidence type="ECO:0000256" key="4">
    <source>
        <dbReference type="ARBA" id="ARBA00022989"/>
    </source>
</evidence>
<organism evidence="7 8">
    <name type="scientific">Durusdinium trenchii</name>
    <dbReference type="NCBI Taxonomy" id="1381693"/>
    <lineage>
        <taxon>Eukaryota</taxon>
        <taxon>Sar</taxon>
        <taxon>Alveolata</taxon>
        <taxon>Dinophyceae</taxon>
        <taxon>Suessiales</taxon>
        <taxon>Symbiodiniaceae</taxon>
        <taxon>Durusdinium</taxon>
    </lineage>
</organism>
<protein>
    <recommendedName>
        <fullName evidence="6">Golgi apparatus membrane protein TVP23 homolog</fullName>
    </recommendedName>
</protein>
<feature type="transmembrane region" description="Helical" evidence="6">
    <location>
        <begin position="12"/>
        <end position="28"/>
    </location>
</feature>
<name>A0ABP0SDJ0_9DINO</name>
<gene>
    <name evidence="7" type="ORF">SCF082_LOCUS51293</name>
</gene>
<feature type="transmembrane region" description="Helical" evidence="6">
    <location>
        <begin position="96"/>
        <end position="117"/>
    </location>
</feature>
<accession>A0ABP0SDJ0</accession>
<reference evidence="7 8" key="1">
    <citation type="submission" date="2024-02" db="EMBL/GenBank/DDBJ databases">
        <authorList>
            <person name="Chen Y."/>
            <person name="Shah S."/>
            <person name="Dougan E. K."/>
            <person name="Thang M."/>
            <person name="Chan C."/>
        </authorList>
    </citation>
    <scope>NUCLEOTIDE SEQUENCE [LARGE SCALE GENOMIC DNA]</scope>
</reference>
<dbReference type="EMBL" id="CAXAMM010043528">
    <property type="protein sequence ID" value="CAK9110438.1"/>
    <property type="molecule type" value="Genomic_DNA"/>
</dbReference>
<evidence type="ECO:0000256" key="6">
    <source>
        <dbReference type="RuleBase" id="RU361206"/>
    </source>
</evidence>
<feature type="transmembrane region" description="Helical" evidence="6">
    <location>
        <begin position="123"/>
        <end position="142"/>
    </location>
</feature>
<keyword evidence="4 6" id="KW-1133">Transmembrane helix</keyword>
<keyword evidence="8" id="KW-1185">Reference proteome</keyword>
<comment type="caution">
    <text evidence="7">The sequence shown here is derived from an EMBL/GenBank/DDBJ whole genome shotgun (WGS) entry which is preliminary data.</text>
</comment>
<evidence type="ECO:0000313" key="7">
    <source>
        <dbReference type="EMBL" id="CAK9110438.1"/>
    </source>
</evidence>
<dbReference type="PANTHER" id="PTHR13019:SF7">
    <property type="entry name" value="GOLGI APPARATUS MEMBRANE PROTEIN TVP23"/>
    <property type="match status" value="1"/>
</dbReference>
<dbReference type="Proteomes" id="UP001642464">
    <property type="component" value="Unassembled WGS sequence"/>
</dbReference>